<organism evidence="1">
    <name type="scientific">Rhizophora mucronata</name>
    <name type="common">Asiatic mangrove</name>
    <dbReference type="NCBI Taxonomy" id="61149"/>
    <lineage>
        <taxon>Eukaryota</taxon>
        <taxon>Viridiplantae</taxon>
        <taxon>Streptophyta</taxon>
        <taxon>Embryophyta</taxon>
        <taxon>Tracheophyta</taxon>
        <taxon>Spermatophyta</taxon>
        <taxon>Magnoliopsida</taxon>
        <taxon>eudicotyledons</taxon>
        <taxon>Gunneridae</taxon>
        <taxon>Pentapetalae</taxon>
        <taxon>rosids</taxon>
        <taxon>fabids</taxon>
        <taxon>Malpighiales</taxon>
        <taxon>Rhizophoraceae</taxon>
        <taxon>Rhizophora</taxon>
    </lineage>
</organism>
<dbReference type="AlphaFoldDB" id="A0A2P2QI58"/>
<sequence>MKIRIPISRNWLYICFTQFSYSKAKDKKNYNSE</sequence>
<protein>
    <submittedName>
        <fullName evidence="1">Uncharacterized protein</fullName>
    </submittedName>
</protein>
<proteinExistence type="predicted"/>
<name>A0A2P2QI58_RHIMU</name>
<reference evidence="1" key="1">
    <citation type="submission" date="2018-02" db="EMBL/GenBank/DDBJ databases">
        <title>Rhizophora mucronata_Transcriptome.</title>
        <authorList>
            <person name="Meera S.P."/>
            <person name="Sreeshan A."/>
            <person name="Augustine A."/>
        </authorList>
    </citation>
    <scope>NUCLEOTIDE SEQUENCE</scope>
    <source>
        <tissue evidence="1">Leaf</tissue>
    </source>
</reference>
<dbReference type="EMBL" id="GGEC01086101">
    <property type="protein sequence ID" value="MBX66585.1"/>
    <property type="molecule type" value="Transcribed_RNA"/>
</dbReference>
<accession>A0A2P2QI58</accession>
<evidence type="ECO:0000313" key="1">
    <source>
        <dbReference type="EMBL" id="MBX66585.1"/>
    </source>
</evidence>